<dbReference type="AlphaFoldDB" id="A0A444UHK7"/>
<feature type="domain" description="Amino acid permease N-terminal" evidence="4">
    <location>
        <begin position="95"/>
        <end position="129"/>
    </location>
</feature>
<feature type="compositionally biased region" description="Basic and acidic residues" evidence="3">
    <location>
        <begin position="149"/>
        <end position="165"/>
    </location>
</feature>
<dbReference type="InterPro" id="IPR013612">
    <property type="entry name" value="AA_permease_N"/>
</dbReference>
<dbReference type="Pfam" id="PF08403">
    <property type="entry name" value="AA_permease_N"/>
    <property type="match status" value="1"/>
</dbReference>
<evidence type="ECO:0000313" key="6">
    <source>
        <dbReference type="Proteomes" id="UP000289886"/>
    </source>
</evidence>
<reference evidence="5 6" key="1">
    <citation type="submission" date="2019-01" db="EMBL/GenBank/DDBJ databases">
        <title>Draft Genome and Complete Hox-Cluster Characterization of the Sterlet Sturgeon (Acipenser ruthenus).</title>
        <authorList>
            <person name="Wei Q."/>
        </authorList>
    </citation>
    <scope>NUCLEOTIDE SEQUENCE [LARGE SCALE GENOMIC DNA]</scope>
    <source>
        <strain evidence="5">WHYD16114868_AA</strain>
        <tissue evidence="5">Blood</tissue>
    </source>
</reference>
<comment type="subcellular location">
    <subcellularLocation>
        <location evidence="1">Cell membrane</location>
        <topology evidence="1">Multi-pass membrane protein</topology>
    </subcellularLocation>
</comment>
<evidence type="ECO:0000256" key="1">
    <source>
        <dbReference type="ARBA" id="ARBA00004651"/>
    </source>
</evidence>
<dbReference type="Proteomes" id="UP000289886">
    <property type="component" value="Unassembled WGS sequence"/>
</dbReference>
<evidence type="ECO:0000259" key="4">
    <source>
        <dbReference type="Pfam" id="PF08403"/>
    </source>
</evidence>
<keyword evidence="6" id="KW-1185">Reference proteome</keyword>
<comment type="caution">
    <text evidence="5">The sequence shown here is derived from an EMBL/GenBank/DDBJ whole genome shotgun (WGS) entry which is preliminary data.</text>
</comment>
<proteinExistence type="predicted"/>
<accession>A0A444UHK7</accession>
<name>A0A444UHK7_ACIRT</name>
<organism evidence="5 6">
    <name type="scientific">Acipenser ruthenus</name>
    <name type="common">Sterlet sturgeon</name>
    <dbReference type="NCBI Taxonomy" id="7906"/>
    <lineage>
        <taxon>Eukaryota</taxon>
        <taxon>Metazoa</taxon>
        <taxon>Chordata</taxon>
        <taxon>Craniata</taxon>
        <taxon>Vertebrata</taxon>
        <taxon>Euteleostomi</taxon>
        <taxon>Actinopterygii</taxon>
        <taxon>Chondrostei</taxon>
        <taxon>Acipenseriformes</taxon>
        <taxon>Acipenseridae</taxon>
        <taxon>Acipenser</taxon>
    </lineage>
</organism>
<keyword evidence="2" id="KW-0813">Transport</keyword>
<dbReference type="GO" id="GO:0005886">
    <property type="term" value="C:plasma membrane"/>
    <property type="evidence" value="ECO:0007669"/>
    <property type="project" value="UniProtKB-SubCell"/>
</dbReference>
<evidence type="ECO:0000256" key="3">
    <source>
        <dbReference type="SAM" id="MobiDB-lite"/>
    </source>
</evidence>
<sequence>MVVSISDLNKDNAAALQVGRFTVYKESVSPYNGYTDDPRLGSTYHQHSSTVNVLNQPFTEPQSNELVMVPTQESPSPNPVLYLNARQHHRRPSIYSTLDQVPHYAFYANTAAPGKLKKSRPSLNVLRYAIDESERVPPGGSEGSFPQETPDKPSDEEATVGDKPESQPIRFGWVKGVMYIHKYVPYC</sequence>
<feature type="region of interest" description="Disordered" evidence="3">
    <location>
        <begin position="131"/>
        <end position="167"/>
    </location>
</feature>
<protein>
    <submittedName>
        <fullName evidence="5">Solute carrier family 12 member 3</fullName>
    </submittedName>
</protein>
<dbReference type="EMBL" id="SCEB01214555">
    <property type="protein sequence ID" value="RXM34682.1"/>
    <property type="molecule type" value="Genomic_DNA"/>
</dbReference>
<evidence type="ECO:0000256" key="2">
    <source>
        <dbReference type="ARBA" id="ARBA00022448"/>
    </source>
</evidence>
<evidence type="ECO:0000313" key="5">
    <source>
        <dbReference type="EMBL" id="RXM34682.1"/>
    </source>
</evidence>
<gene>
    <name evidence="5" type="ORF">EOD39_13873</name>
</gene>